<feature type="binding site" evidence="11">
    <location>
        <position position="74"/>
    </location>
    <ligand>
        <name>substrate</name>
    </ligand>
</feature>
<dbReference type="InterPro" id="IPR023000">
    <property type="entry name" value="Shikimate_kinase_CS"/>
</dbReference>
<dbReference type="CDD" id="cd00464">
    <property type="entry name" value="SK"/>
    <property type="match status" value="1"/>
</dbReference>
<evidence type="ECO:0000256" key="2">
    <source>
        <dbReference type="ARBA" id="ARBA00006997"/>
    </source>
</evidence>
<dbReference type="GO" id="GO:0009423">
    <property type="term" value="P:chorismate biosynthetic process"/>
    <property type="evidence" value="ECO:0007669"/>
    <property type="project" value="UniProtKB-UniRule"/>
</dbReference>
<evidence type="ECO:0000256" key="11">
    <source>
        <dbReference type="HAMAP-Rule" id="MF_00109"/>
    </source>
</evidence>
<keyword evidence="11" id="KW-0963">Cytoplasm</keyword>
<evidence type="ECO:0000256" key="5">
    <source>
        <dbReference type="ARBA" id="ARBA00022679"/>
    </source>
</evidence>
<dbReference type="Pfam" id="PF01202">
    <property type="entry name" value="SKI"/>
    <property type="match status" value="1"/>
</dbReference>
<comment type="subunit">
    <text evidence="11">Monomer.</text>
</comment>
<dbReference type="Gene3D" id="3.40.50.300">
    <property type="entry name" value="P-loop containing nucleotide triphosphate hydrolases"/>
    <property type="match status" value="1"/>
</dbReference>
<comment type="similarity">
    <text evidence="2 11">Belongs to the shikimate kinase family.</text>
</comment>
<keyword evidence="11" id="KW-0479">Metal-binding</keyword>
<dbReference type="AlphaFoldDB" id="A0A918QCW7"/>
<reference evidence="12" key="2">
    <citation type="submission" date="2020-09" db="EMBL/GenBank/DDBJ databases">
        <authorList>
            <person name="Sun Q."/>
            <person name="Kim S."/>
        </authorList>
    </citation>
    <scope>NUCLEOTIDE SEQUENCE</scope>
    <source>
        <strain evidence="12">KCTC 32296</strain>
    </source>
</reference>
<comment type="subcellular location">
    <subcellularLocation>
        <location evidence="11">Cytoplasm</location>
    </subcellularLocation>
</comment>
<evidence type="ECO:0000313" key="13">
    <source>
        <dbReference type="Proteomes" id="UP000662572"/>
    </source>
</evidence>
<dbReference type="GO" id="GO:0008652">
    <property type="term" value="P:amino acid biosynthetic process"/>
    <property type="evidence" value="ECO:0007669"/>
    <property type="project" value="UniProtKB-KW"/>
</dbReference>
<protein>
    <recommendedName>
        <fullName evidence="3 11">Shikimate kinase</fullName>
        <shortName evidence="11">SK</shortName>
        <ecNumber evidence="3 11">2.7.1.71</ecNumber>
    </recommendedName>
</protein>
<dbReference type="RefSeq" id="WP_189488261.1">
    <property type="nucleotide sequence ID" value="NZ_BMZB01000005.1"/>
</dbReference>
<evidence type="ECO:0000256" key="9">
    <source>
        <dbReference type="ARBA" id="ARBA00023141"/>
    </source>
</evidence>
<feature type="binding site" evidence="11">
    <location>
        <position position="169"/>
    </location>
    <ligand>
        <name>ATP</name>
        <dbReference type="ChEBI" id="CHEBI:30616"/>
    </ligand>
</feature>
<keyword evidence="5 11" id="KW-0808">Transferase</keyword>
<dbReference type="Proteomes" id="UP000662572">
    <property type="component" value="Unassembled WGS sequence"/>
</dbReference>
<reference evidence="12" key="1">
    <citation type="journal article" date="2014" name="Int. J. Syst. Evol. Microbiol.">
        <title>Complete genome sequence of Corynebacterium casei LMG S-19264T (=DSM 44701T), isolated from a smear-ripened cheese.</title>
        <authorList>
            <consortium name="US DOE Joint Genome Institute (JGI-PGF)"/>
            <person name="Walter F."/>
            <person name="Albersmeier A."/>
            <person name="Kalinowski J."/>
            <person name="Ruckert C."/>
        </authorList>
    </citation>
    <scope>NUCLEOTIDE SEQUENCE</scope>
    <source>
        <strain evidence="12">KCTC 32296</strain>
    </source>
</reference>
<dbReference type="NCBIfam" id="NF010552">
    <property type="entry name" value="PRK13946.1"/>
    <property type="match status" value="1"/>
</dbReference>
<organism evidence="12 13">
    <name type="scientific">Asticcacaulis endophyticus</name>
    <dbReference type="NCBI Taxonomy" id="1395890"/>
    <lineage>
        <taxon>Bacteria</taxon>
        <taxon>Pseudomonadati</taxon>
        <taxon>Pseudomonadota</taxon>
        <taxon>Alphaproteobacteria</taxon>
        <taxon>Caulobacterales</taxon>
        <taxon>Caulobacteraceae</taxon>
        <taxon>Asticcacaulis</taxon>
    </lineage>
</organism>
<proteinExistence type="inferred from homology"/>
<evidence type="ECO:0000256" key="4">
    <source>
        <dbReference type="ARBA" id="ARBA00022605"/>
    </source>
</evidence>
<dbReference type="InterPro" id="IPR000623">
    <property type="entry name" value="Shikimate_kinase/TSH1"/>
</dbReference>
<evidence type="ECO:0000256" key="10">
    <source>
        <dbReference type="ARBA" id="ARBA00048567"/>
    </source>
</evidence>
<comment type="catalytic activity">
    <reaction evidence="10 11">
        <text>shikimate + ATP = 3-phosphoshikimate + ADP + H(+)</text>
        <dbReference type="Rhea" id="RHEA:13121"/>
        <dbReference type="ChEBI" id="CHEBI:15378"/>
        <dbReference type="ChEBI" id="CHEBI:30616"/>
        <dbReference type="ChEBI" id="CHEBI:36208"/>
        <dbReference type="ChEBI" id="CHEBI:145989"/>
        <dbReference type="ChEBI" id="CHEBI:456216"/>
        <dbReference type="EC" id="2.7.1.71"/>
    </reaction>
</comment>
<accession>A0A918QCW7</accession>
<name>A0A918QCW7_9CAUL</name>
<comment type="caution">
    <text evidence="12">The sequence shown here is derived from an EMBL/GenBank/DDBJ whole genome shotgun (WGS) entry which is preliminary data.</text>
</comment>
<evidence type="ECO:0000256" key="3">
    <source>
        <dbReference type="ARBA" id="ARBA00012154"/>
    </source>
</evidence>
<dbReference type="GO" id="GO:0005829">
    <property type="term" value="C:cytosol"/>
    <property type="evidence" value="ECO:0007669"/>
    <property type="project" value="TreeGrafter"/>
</dbReference>
<evidence type="ECO:0000313" key="12">
    <source>
        <dbReference type="EMBL" id="GGZ42013.1"/>
    </source>
</evidence>
<dbReference type="HAMAP" id="MF_00109">
    <property type="entry name" value="Shikimate_kinase"/>
    <property type="match status" value="1"/>
</dbReference>
<comment type="function">
    <text evidence="11">Catalyzes the specific phosphorylation of the 3-hydroxyl group of shikimic acid using ATP as a cosubstrate.</text>
</comment>
<comment type="cofactor">
    <cofactor evidence="11">
        <name>Mg(2+)</name>
        <dbReference type="ChEBI" id="CHEBI:18420"/>
    </cofactor>
    <text evidence="11">Binds 1 Mg(2+) ion per subunit.</text>
</comment>
<feature type="binding site" evidence="11">
    <location>
        <position position="32"/>
    </location>
    <ligand>
        <name>Mg(2+)</name>
        <dbReference type="ChEBI" id="CHEBI:18420"/>
    </ligand>
</feature>
<dbReference type="InterPro" id="IPR027417">
    <property type="entry name" value="P-loop_NTPase"/>
</dbReference>
<gene>
    <name evidence="11 12" type="primary">aroK</name>
    <name evidence="12" type="ORF">GCM10011273_30970</name>
</gene>
<dbReference type="GO" id="GO:0000287">
    <property type="term" value="F:magnesium ion binding"/>
    <property type="evidence" value="ECO:0007669"/>
    <property type="project" value="UniProtKB-UniRule"/>
</dbReference>
<keyword evidence="13" id="KW-1185">Reference proteome</keyword>
<dbReference type="PRINTS" id="PR01100">
    <property type="entry name" value="SHIKIMTKNASE"/>
</dbReference>
<dbReference type="EC" id="2.7.1.71" evidence="3 11"/>
<dbReference type="InterPro" id="IPR031322">
    <property type="entry name" value="Shikimate/glucono_kinase"/>
</dbReference>
<keyword evidence="7 11" id="KW-0418">Kinase</keyword>
<keyword evidence="9 11" id="KW-0057">Aromatic amino acid biosynthesis</keyword>
<dbReference type="SUPFAM" id="SSF52540">
    <property type="entry name" value="P-loop containing nucleoside triphosphate hydrolases"/>
    <property type="match status" value="1"/>
</dbReference>
<dbReference type="GO" id="GO:0005524">
    <property type="term" value="F:ATP binding"/>
    <property type="evidence" value="ECO:0007669"/>
    <property type="project" value="UniProtKB-UniRule"/>
</dbReference>
<keyword evidence="6 11" id="KW-0547">Nucleotide-binding</keyword>
<dbReference type="PANTHER" id="PTHR21087:SF16">
    <property type="entry name" value="SHIKIMATE KINASE 1, CHLOROPLASTIC"/>
    <property type="match status" value="1"/>
</dbReference>
<keyword evidence="11" id="KW-0460">Magnesium</keyword>
<feature type="binding site" evidence="11">
    <location>
        <position position="153"/>
    </location>
    <ligand>
        <name>substrate</name>
    </ligand>
</feature>
<feature type="binding site" evidence="11">
    <location>
        <position position="96"/>
    </location>
    <ligand>
        <name>substrate</name>
    </ligand>
</feature>
<evidence type="ECO:0000256" key="6">
    <source>
        <dbReference type="ARBA" id="ARBA00022741"/>
    </source>
</evidence>
<feature type="binding site" evidence="11">
    <location>
        <position position="134"/>
    </location>
    <ligand>
        <name>ATP</name>
        <dbReference type="ChEBI" id="CHEBI:30616"/>
    </ligand>
</feature>
<dbReference type="GO" id="GO:0009073">
    <property type="term" value="P:aromatic amino acid family biosynthetic process"/>
    <property type="evidence" value="ECO:0007669"/>
    <property type="project" value="UniProtKB-KW"/>
</dbReference>
<keyword evidence="8 11" id="KW-0067">ATP-binding</keyword>
<dbReference type="EMBL" id="BMZB01000005">
    <property type="protein sequence ID" value="GGZ42013.1"/>
    <property type="molecule type" value="Genomic_DNA"/>
</dbReference>
<comment type="pathway">
    <text evidence="1 11">Metabolic intermediate biosynthesis; chorismate biosynthesis; chorismate from D-erythrose 4-phosphate and phosphoenolpyruvate: step 5/7.</text>
</comment>
<dbReference type="PROSITE" id="PS01128">
    <property type="entry name" value="SHIKIMATE_KINASE"/>
    <property type="match status" value="1"/>
</dbReference>
<keyword evidence="4 11" id="KW-0028">Amino-acid biosynthesis</keyword>
<evidence type="ECO:0000256" key="1">
    <source>
        <dbReference type="ARBA" id="ARBA00004842"/>
    </source>
</evidence>
<dbReference type="PANTHER" id="PTHR21087">
    <property type="entry name" value="SHIKIMATE KINASE"/>
    <property type="match status" value="1"/>
</dbReference>
<dbReference type="GO" id="GO:0004765">
    <property type="term" value="F:shikimate kinase activity"/>
    <property type="evidence" value="ECO:0007669"/>
    <property type="project" value="UniProtKB-UniRule"/>
</dbReference>
<evidence type="ECO:0000256" key="8">
    <source>
        <dbReference type="ARBA" id="ARBA00022840"/>
    </source>
</evidence>
<feature type="binding site" evidence="11">
    <location>
        <position position="50"/>
    </location>
    <ligand>
        <name>substrate</name>
    </ligand>
</feature>
<sequence length="190" mass="21262">MTGPSDITDYVRPRFDLPKPLVLVGLMGVGKTTVGRRLADHFSLPFRDADEEIEKAAGQSIANIFSSLGEANFRDGEHRVILRLIEEGPQVLATGGGAFMHAQTRASLKDKAIVVWLKTDLKVLARRVANKPHRPLLKDRDPMDVLREHEINRYPYYAEAHLTVETGDQSHAKSVDLVLEALKTYLDTHK</sequence>
<evidence type="ECO:0000256" key="7">
    <source>
        <dbReference type="ARBA" id="ARBA00022777"/>
    </source>
</evidence>
<feature type="binding site" evidence="11">
    <location>
        <begin position="28"/>
        <end position="33"/>
    </location>
    <ligand>
        <name>ATP</name>
        <dbReference type="ChEBI" id="CHEBI:30616"/>
    </ligand>
</feature>